<gene>
    <name evidence="4" type="ORF">DMC30DRAFT_302996</name>
</gene>
<dbReference type="InterPro" id="IPR002413">
    <property type="entry name" value="V5_allergen-like"/>
</dbReference>
<dbReference type="SMART" id="SM00198">
    <property type="entry name" value="SCP"/>
    <property type="match status" value="1"/>
</dbReference>
<accession>A0A5C5FTE8</accession>
<dbReference type="InterPro" id="IPR035940">
    <property type="entry name" value="CAP_sf"/>
</dbReference>
<proteinExistence type="predicted"/>
<name>A0A5C5FTE8_9BASI</name>
<dbReference type="Proteomes" id="UP000311382">
    <property type="component" value="Unassembled WGS sequence"/>
</dbReference>
<dbReference type="PRINTS" id="PR00838">
    <property type="entry name" value="V5ALLERGEN"/>
</dbReference>
<dbReference type="STRING" id="5288.A0A5C5FTE8"/>
<dbReference type="PRINTS" id="PR00837">
    <property type="entry name" value="V5TPXLIKE"/>
</dbReference>
<dbReference type="Pfam" id="PF00188">
    <property type="entry name" value="CAP"/>
    <property type="match status" value="1"/>
</dbReference>
<dbReference type="EMBL" id="SOZI01000094">
    <property type="protein sequence ID" value="TNY19482.1"/>
    <property type="molecule type" value="Genomic_DNA"/>
</dbReference>
<protein>
    <submittedName>
        <fullName evidence="4">CAP domain-containing protein</fullName>
    </submittedName>
</protein>
<evidence type="ECO:0000313" key="5">
    <source>
        <dbReference type="Proteomes" id="UP000311382"/>
    </source>
</evidence>
<feature type="compositionally biased region" description="Low complexity" evidence="1">
    <location>
        <begin position="124"/>
        <end position="148"/>
    </location>
</feature>
<feature type="compositionally biased region" description="Low complexity" evidence="1">
    <location>
        <begin position="175"/>
        <end position="194"/>
    </location>
</feature>
<comment type="caution">
    <text evidence="4">The sequence shown here is derived from an EMBL/GenBank/DDBJ whole genome shotgun (WGS) entry which is preliminary data.</text>
</comment>
<dbReference type="AlphaFoldDB" id="A0A5C5FTE8"/>
<keyword evidence="2" id="KW-1133">Transmembrane helix</keyword>
<dbReference type="SUPFAM" id="SSF55797">
    <property type="entry name" value="PR-1-like"/>
    <property type="match status" value="1"/>
</dbReference>
<feature type="domain" description="SCP" evidence="3">
    <location>
        <begin position="197"/>
        <end position="337"/>
    </location>
</feature>
<dbReference type="InterPro" id="IPR001283">
    <property type="entry name" value="CRISP-related"/>
</dbReference>
<feature type="compositionally biased region" description="Basic and acidic residues" evidence="1">
    <location>
        <begin position="149"/>
        <end position="162"/>
    </location>
</feature>
<feature type="transmembrane region" description="Helical" evidence="2">
    <location>
        <begin position="85"/>
        <end position="105"/>
    </location>
</feature>
<evidence type="ECO:0000256" key="1">
    <source>
        <dbReference type="SAM" id="MobiDB-lite"/>
    </source>
</evidence>
<evidence type="ECO:0000256" key="2">
    <source>
        <dbReference type="SAM" id="Phobius"/>
    </source>
</evidence>
<organism evidence="4 5">
    <name type="scientific">Rhodotorula diobovata</name>
    <dbReference type="NCBI Taxonomy" id="5288"/>
    <lineage>
        <taxon>Eukaryota</taxon>
        <taxon>Fungi</taxon>
        <taxon>Dikarya</taxon>
        <taxon>Basidiomycota</taxon>
        <taxon>Pucciniomycotina</taxon>
        <taxon>Microbotryomycetes</taxon>
        <taxon>Sporidiobolales</taxon>
        <taxon>Sporidiobolaceae</taxon>
        <taxon>Rhodotorula</taxon>
    </lineage>
</organism>
<dbReference type="InterPro" id="IPR014044">
    <property type="entry name" value="CAP_dom"/>
</dbReference>
<feature type="compositionally biased region" description="Low complexity" evidence="1">
    <location>
        <begin position="8"/>
        <end position="27"/>
    </location>
</feature>
<dbReference type="Gene3D" id="3.40.33.10">
    <property type="entry name" value="CAP"/>
    <property type="match status" value="1"/>
</dbReference>
<feature type="region of interest" description="Disordered" evidence="1">
    <location>
        <begin position="1"/>
        <end position="81"/>
    </location>
</feature>
<evidence type="ECO:0000313" key="4">
    <source>
        <dbReference type="EMBL" id="TNY19482.1"/>
    </source>
</evidence>
<dbReference type="OrthoDB" id="337038at2759"/>
<keyword evidence="2" id="KW-0472">Membrane</keyword>
<evidence type="ECO:0000259" key="3">
    <source>
        <dbReference type="SMART" id="SM00198"/>
    </source>
</evidence>
<keyword evidence="5" id="KW-1185">Reference proteome</keyword>
<sequence>MSLHPSVPASARYAAPGAASPSRPSQATASTPDLESTLLFSPGHRRYSSDGGSSYDDDDSSSSGEEKHKHRRPASPAPATGTSPAVVILVVALVVAVAVALYFALRGSNLFGQSPSASGGGTGAAPATTRPMAGSSPGSDESSGSSDKGSTDKGDSTDREKPTASGGGATGNGDASTSAPRPSSTGGSSSSGGPLVDDSLKGHNDFRATHHADALTWNDTLAEAAQRWVENCVWEHSEGSLLGGGYGENLFMTSSTAFTKDSTSSVLDAVGSWNDEEKMYDYGNPGFTHETGHFTQTIWMGTKSVGCAMGTCMGLMTSGQWAVYYVCEYFPPGNWEGQFPENVLPP</sequence>
<feature type="region of interest" description="Disordered" evidence="1">
    <location>
        <begin position="115"/>
        <end position="202"/>
    </location>
</feature>
<reference evidence="4 5" key="1">
    <citation type="submission" date="2019-03" db="EMBL/GenBank/DDBJ databases">
        <title>Rhodosporidium diobovatum UCD-FST 08-225 genome sequencing, assembly, and annotation.</title>
        <authorList>
            <person name="Fakankun I.U."/>
            <person name="Fristensky B."/>
            <person name="Levin D.B."/>
        </authorList>
    </citation>
    <scope>NUCLEOTIDE SEQUENCE [LARGE SCALE GENOMIC DNA]</scope>
    <source>
        <strain evidence="4 5">UCD-FST 08-225</strain>
    </source>
</reference>
<keyword evidence="2" id="KW-0812">Transmembrane</keyword>
<dbReference type="PANTHER" id="PTHR10334">
    <property type="entry name" value="CYSTEINE-RICH SECRETORY PROTEIN-RELATED"/>
    <property type="match status" value="1"/>
</dbReference>